<gene>
    <name evidence="1" type="ORF">M6B22_16845</name>
</gene>
<dbReference type="InterPro" id="IPR035985">
    <property type="entry name" value="Ubiquitin-activating_enz"/>
</dbReference>
<dbReference type="RefSeq" id="WP_269442722.1">
    <property type="nucleotide sequence ID" value="NZ_CP097463.1"/>
</dbReference>
<proteinExistence type="predicted"/>
<sequence length="336" mass="35469">MDAVAGPDRMLNPATRLLWRSNNCLQLELGDRAVVVDGPAARSVRRLAGRRSPTDTGPATGTAVLRALADAGFLWPRPAPDGEDRLTPPVPRLAAELAALSARRGEGAAEVLSARRFTSVLVHGSGRAGPHVAALLAAAGVGRVSLREPGPVRLHHGVPGGVLPGDEGRSLAAATADAVLRAAPETATETLPPDEPADLVVLAEDKPADPDHRDVLHRQRRAHLVVQLAAGHGVVGPLVIPGLSSCLRCADLHRLDRDPAWTALAVQLSVRRTRRAPGEVALESVIAGLATQQALAFLDGEQPAAIDGTLEQHPPDWRIRRRSWPVHPDCDCQSGR</sequence>
<name>A0ABY7JXZ9_9ACTN</name>
<reference evidence="1" key="1">
    <citation type="submission" date="2022-05" db="EMBL/GenBank/DDBJ databases">
        <title>Jatrophihabitans sp. SB3-54 whole genome sequence.</title>
        <authorList>
            <person name="Suh M.K."/>
            <person name="Eom M.K."/>
            <person name="Kim J.S."/>
            <person name="Kim H.S."/>
            <person name="Do H.E."/>
            <person name="Shin Y.K."/>
            <person name="Lee J.-S."/>
        </authorList>
    </citation>
    <scope>NUCLEOTIDE SEQUENCE</scope>
    <source>
        <strain evidence="1">SB3-54</strain>
    </source>
</reference>
<evidence type="ECO:0000313" key="1">
    <source>
        <dbReference type="EMBL" id="WAX56192.1"/>
    </source>
</evidence>
<dbReference type="Gene3D" id="3.40.50.720">
    <property type="entry name" value="NAD(P)-binding Rossmann-like Domain"/>
    <property type="match status" value="1"/>
</dbReference>
<dbReference type="EMBL" id="CP097463">
    <property type="protein sequence ID" value="WAX56192.1"/>
    <property type="molecule type" value="Genomic_DNA"/>
</dbReference>
<protein>
    <recommendedName>
        <fullName evidence="3">Thiamine biosynthesis protein ThiF</fullName>
    </recommendedName>
</protein>
<organism evidence="1 2">
    <name type="scientific">Jatrophihabitans cynanchi</name>
    <dbReference type="NCBI Taxonomy" id="2944128"/>
    <lineage>
        <taxon>Bacteria</taxon>
        <taxon>Bacillati</taxon>
        <taxon>Actinomycetota</taxon>
        <taxon>Actinomycetes</taxon>
        <taxon>Jatrophihabitantales</taxon>
        <taxon>Jatrophihabitantaceae</taxon>
        <taxon>Jatrophihabitans</taxon>
    </lineage>
</organism>
<evidence type="ECO:0008006" key="3">
    <source>
        <dbReference type="Google" id="ProtNLM"/>
    </source>
</evidence>
<accession>A0ABY7JXZ9</accession>
<evidence type="ECO:0000313" key="2">
    <source>
        <dbReference type="Proteomes" id="UP001164693"/>
    </source>
</evidence>
<dbReference type="SUPFAM" id="SSF69572">
    <property type="entry name" value="Activating enzymes of the ubiquitin-like proteins"/>
    <property type="match status" value="1"/>
</dbReference>
<keyword evidence="2" id="KW-1185">Reference proteome</keyword>
<dbReference type="Proteomes" id="UP001164693">
    <property type="component" value="Chromosome"/>
</dbReference>